<evidence type="ECO:0000313" key="1">
    <source>
        <dbReference type="EMBL" id="MBI4923685.1"/>
    </source>
</evidence>
<dbReference type="Pfam" id="PF13489">
    <property type="entry name" value="Methyltransf_23"/>
    <property type="match status" value="1"/>
</dbReference>
<dbReference type="SUPFAM" id="SSF53335">
    <property type="entry name" value="S-adenosyl-L-methionine-dependent methyltransferases"/>
    <property type="match status" value="1"/>
</dbReference>
<dbReference type="InterPro" id="IPR029063">
    <property type="entry name" value="SAM-dependent_MTases_sf"/>
</dbReference>
<reference evidence="1" key="1">
    <citation type="submission" date="2020-07" db="EMBL/GenBank/DDBJ databases">
        <title>Huge and variable diversity of episymbiotic CPR bacteria and DPANN archaea in groundwater ecosystems.</title>
        <authorList>
            <person name="He C.Y."/>
            <person name="Keren R."/>
            <person name="Whittaker M."/>
            <person name="Farag I.F."/>
            <person name="Doudna J."/>
            <person name="Cate J.H.D."/>
            <person name="Banfield J.F."/>
        </authorList>
    </citation>
    <scope>NUCLEOTIDE SEQUENCE</scope>
    <source>
        <strain evidence="1">NC_groundwater_1586_Pr3_B-0.1um_66_15</strain>
    </source>
</reference>
<proteinExistence type="predicted"/>
<gene>
    <name evidence="1" type="ORF">HY834_18250</name>
</gene>
<dbReference type="EMBL" id="JACRAF010000061">
    <property type="protein sequence ID" value="MBI4923685.1"/>
    <property type="molecule type" value="Genomic_DNA"/>
</dbReference>
<evidence type="ECO:0008006" key="3">
    <source>
        <dbReference type="Google" id="ProtNLM"/>
    </source>
</evidence>
<dbReference type="Gene3D" id="3.40.50.150">
    <property type="entry name" value="Vaccinia Virus protein VP39"/>
    <property type="match status" value="1"/>
</dbReference>
<dbReference type="Proteomes" id="UP000782610">
    <property type="component" value="Unassembled WGS sequence"/>
</dbReference>
<comment type="caution">
    <text evidence="1">The sequence shown here is derived from an EMBL/GenBank/DDBJ whole genome shotgun (WGS) entry which is preliminary data.</text>
</comment>
<accession>A0A933L5Z1</accession>
<evidence type="ECO:0000313" key="2">
    <source>
        <dbReference type="Proteomes" id="UP000782610"/>
    </source>
</evidence>
<dbReference type="AlphaFoldDB" id="A0A933L5Z1"/>
<name>A0A933L5Z1_9HYPH</name>
<protein>
    <recommendedName>
        <fullName evidence="3">Class I SAM-dependent methyltransferase</fullName>
    </recommendedName>
</protein>
<organism evidence="1 2">
    <name type="scientific">Devosia nanyangense</name>
    <dbReference type="NCBI Taxonomy" id="1228055"/>
    <lineage>
        <taxon>Bacteria</taxon>
        <taxon>Pseudomonadati</taxon>
        <taxon>Pseudomonadota</taxon>
        <taxon>Alphaproteobacteria</taxon>
        <taxon>Hyphomicrobiales</taxon>
        <taxon>Devosiaceae</taxon>
        <taxon>Devosia</taxon>
    </lineage>
</organism>
<sequence length="228" mass="26009">MTMEPNPYWEGRKGLLYYQVVRILAEDIGKDAESIIDVGSAGCPYLDWFPQATHRTSLDLTRPYEAPGVQSFKGDFLTWTADRQYDVVTCLQVLEHVPDARAFAQKLLATGKTVIVSVPYKWRKGHTESHVHDPVDKAKLRAWFGRRPSFQYVVTEVSTRTRRIVHVYDASPIPWASLSQRAIFITRDYRALRRKIMDRLLRGARTRWAGVRKALGLAPPAAAGKRRG</sequence>